<protein>
    <submittedName>
        <fullName evidence="1">Uncharacterized protein</fullName>
    </submittedName>
</protein>
<reference evidence="1 2" key="1">
    <citation type="submission" date="2018-08" db="EMBL/GenBank/DDBJ databases">
        <title>A genome reference for cultivated species of the human gut microbiota.</title>
        <authorList>
            <person name="Zou Y."/>
            <person name="Xue W."/>
            <person name="Luo G."/>
        </authorList>
    </citation>
    <scope>NUCLEOTIDE SEQUENCE [LARGE SCALE GENOMIC DNA]</scope>
    <source>
        <strain evidence="1 2">AM48-23BH</strain>
    </source>
</reference>
<organism evidence="1 2">
    <name type="scientific">Anaerobutyricum hallii</name>
    <dbReference type="NCBI Taxonomy" id="39488"/>
    <lineage>
        <taxon>Bacteria</taxon>
        <taxon>Bacillati</taxon>
        <taxon>Bacillota</taxon>
        <taxon>Clostridia</taxon>
        <taxon>Lachnospirales</taxon>
        <taxon>Lachnospiraceae</taxon>
        <taxon>Anaerobutyricum</taxon>
    </lineage>
</organism>
<dbReference type="Proteomes" id="UP000286561">
    <property type="component" value="Unassembled WGS sequence"/>
</dbReference>
<name>A0A413PN40_9FIRM</name>
<gene>
    <name evidence="1" type="ORF">DW972_14520</name>
</gene>
<evidence type="ECO:0000313" key="1">
    <source>
        <dbReference type="EMBL" id="RGZ77431.1"/>
    </source>
</evidence>
<dbReference type="EMBL" id="QSEP01000161">
    <property type="protein sequence ID" value="RGZ77431.1"/>
    <property type="molecule type" value="Genomic_DNA"/>
</dbReference>
<proteinExistence type="predicted"/>
<comment type="caution">
    <text evidence="1">The sequence shown here is derived from an EMBL/GenBank/DDBJ whole genome shotgun (WGS) entry which is preliminary data.</text>
</comment>
<evidence type="ECO:0000313" key="2">
    <source>
        <dbReference type="Proteomes" id="UP000286561"/>
    </source>
</evidence>
<dbReference type="AlphaFoldDB" id="A0A413PN40"/>
<dbReference type="RefSeq" id="WP_118329804.1">
    <property type="nucleotide sequence ID" value="NZ_QSEP01000161.1"/>
</dbReference>
<accession>A0A413PN40</accession>
<sequence>MLLILNLLKNNQGILTEKAIDYKQDIKPVVQALAAYIKDDTLGIVHRIAFLRKYYEHNGIENYKEAYDVLSSLIHGRDKCKYINNSEMPQAEIQKGCTEIKKWIQNFDYDELYRDVYNEEKLAELYFAETNDYLKIQLFRALFEVNPSREIKEEDVLVKFINESYHIENDYAYYLDMVKI</sequence>